<name>A0A1X6NML0_PORUM</name>
<dbReference type="InterPro" id="IPR005122">
    <property type="entry name" value="Uracil-DNA_glycosylase-like"/>
</dbReference>
<dbReference type="SUPFAM" id="SSF52141">
    <property type="entry name" value="Uracil-DNA glycosylase-like"/>
    <property type="match status" value="1"/>
</dbReference>
<feature type="active site" description="Proton acceptor" evidence="5 6">
    <location>
        <position position="180"/>
    </location>
</feature>
<evidence type="ECO:0000313" key="10">
    <source>
        <dbReference type="EMBL" id="OSX69854.1"/>
    </source>
</evidence>
<evidence type="ECO:0000256" key="2">
    <source>
        <dbReference type="ARBA" id="ARBA00022763"/>
    </source>
</evidence>
<evidence type="ECO:0000259" key="9">
    <source>
        <dbReference type="SMART" id="SM00986"/>
    </source>
</evidence>
<comment type="function">
    <text evidence="5 7">Excises uracil residues from the DNA which can arise as a result of misincorporation of dUMP residues by DNA polymerase or due to deamination of cytosine.</text>
</comment>
<dbReference type="OrthoDB" id="10031947at2759"/>
<sequence length="360" mass="36382">MQSSLDAFVRKAPGGGTKRRRGDGGAAAAAPAAAKNAALSAATAPLPPPPPPPPRAVTRRRRRPPRQPGAPRRRGGGGGGGAAAAAAAGSPPPAGGGGHGAAAAAASSGTLSVPTPIPGAPLDPSWARALSAALTSDAFGHTRAFLRATGGTVFPPPADLFAALNYTPLSAVKVVILGQDPYHNDRQAHGLAFSVRPGTPIPPSLANIHKEVASCVPGWTPPRAPADAAAGSLTGWAAQGVLLLNAVLTVEAHKAGSHGRIAKWEAFTDDVLRAVCRAHAARGVVFLLWGGYAKKKAKVVGAGGRHVVLTAAHPSPLAANRGGWFGCGHFRRANEILAERGVEPIDWTRTHVDAPPAVGR</sequence>
<evidence type="ECO:0000256" key="6">
    <source>
        <dbReference type="PROSITE-ProRule" id="PRU10072"/>
    </source>
</evidence>
<evidence type="ECO:0000256" key="8">
    <source>
        <dbReference type="SAM" id="MobiDB-lite"/>
    </source>
</evidence>
<feature type="compositionally biased region" description="Basic residues" evidence="8">
    <location>
        <begin position="57"/>
        <end position="75"/>
    </location>
</feature>
<dbReference type="InterPro" id="IPR036895">
    <property type="entry name" value="Uracil-DNA_glycosylase-like_sf"/>
</dbReference>
<dbReference type="InterPro" id="IPR018085">
    <property type="entry name" value="Ura-DNA_Glyclase_AS"/>
</dbReference>
<dbReference type="PANTHER" id="PTHR11264:SF0">
    <property type="entry name" value="URACIL-DNA GLYCOSYLASE"/>
    <property type="match status" value="1"/>
</dbReference>
<dbReference type="AlphaFoldDB" id="A0A1X6NML0"/>
<keyword evidence="3 5" id="KW-0378">Hydrolase</keyword>
<keyword evidence="5" id="KW-0496">Mitochondrion</keyword>
<keyword evidence="11" id="KW-1185">Reference proteome</keyword>
<dbReference type="NCBIfam" id="TIGR00628">
    <property type="entry name" value="ung"/>
    <property type="match status" value="1"/>
</dbReference>
<evidence type="ECO:0000256" key="4">
    <source>
        <dbReference type="ARBA" id="ARBA00023204"/>
    </source>
</evidence>
<organism evidence="10 11">
    <name type="scientific">Porphyra umbilicalis</name>
    <name type="common">Purple laver</name>
    <name type="synonym">Red alga</name>
    <dbReference type="NCBI Taxonomy" id="2786"/>
    <lineage>
        <taxon>Eukaryota</taxon>
        <taxon>Rhodophyta</taxon>
        <taxon>Bangiophyceae</taxon>
        <taxon>Bangiales</taxon>
        <taxon>Bangiaceae</taxon>
        <taxon>Porphyra</taxon>
    </lineage>
</organism>
<evidence type="ECO:0000256" key="1">
    <source>
        <dbReference type="ARBA" id="ARBA00008184"/>
    </source>
</evidence>
<keyword evidence="4 5" id="KW-0234">DNA repair</keyword>
<protein>
    <recommendedName>
        <fullName evidence="5 7">Uracil-DNA glycosylase</fullName>
        <shortName evidence="5">UDG</shortName>
        <ecNumber evidence="5 7">3.2.2.27</ecNumber>
    </recommendedName>
</protein>
<feature type="region of interest" description="Disordered" evidence="8">
    <location>
        <begin position="1"/>
        <end position="103"/>
    </location>
</feature>
<dbReference type="EC" id="3.2.2.27" evidence="5 7"/>
<evidence type="ECO:0000256" key="5">
    <source>
        <dbReference type="HAMAP-Rule" id="MF_03166"/>
    </source>
</evidence>
<dbReference type="InterPro" id="IPR002043">
    <property type="entry name" value="UDG_fam1"/>
</dbReference>
<dbReference type="Pfam" id="PF03167">
    <property type="entry name" value="UDG"/>
    <property type="match status" value="1"/>
</dbReference>
<evidence type="ECO:0000313" key="11">
    <source>
        <dbReference type="Proteomes" id="UP000218209"/>
    </source>
</evidence>
<dbReference type="NCBIfam" id="NF003588">
    <property type="entry name" value="PRK05254.1-1"/>
    <property type="match status" value="1"/>
</dbReference>
<keyword evidence="5" id="KW-0539">Nucleus</keyword>
<dbReference type="PROSITE" id="PS00130">
    <property type="entry name" value="U_DNA_GLYCOSYLASE"/>
    <property type="match status" value="1"/>
</dbReference>
<dbReference type="Proteomes" id="UP000218209">
    <property type="component" value="Unassembled WGS sequence"/>
</dbReference>
<dbReference type="GO" id="GO:0004844">
    <property type="term" value="F:uracil DNA N-glycosylase activity"/>
    <property type="evidence" value="ECO:0007669"/>
    <property type="project" value="UniProtKB-UniRule"/>
</dbReference>
<dbReference type="GO" id="GO:0005739">
    <property type="term" value="C:mitochondrion"/>
    <property type="evidence" value="ECO:0007669"/>
    <property type="project" value="UniProtKB-SubCell"/>
</dbReference>
<comment type="catalytic activity">
    <reaction evidence="5 7">
        <text>Hydrolyzes single-stranded DNA or mismatched double-stranded DNA and polynucleotides, releasing free uracil.</text>
        <dbReference type="EC" id="3.2.2.27"/>
    </reaction>
</comment>
<dbReference type="NCBIfam" id="NF003589">
    <property type="entry name" value="PRK05254.1-2"/>
    <property type="match status" value="1"/>
</dbReference>
<keyword evidence="2 5" id="KW-0227">DNA damage</keyword>
<feature type="compositionally biased region" description="Pro residues" evidence="8">
    <location>
        <begin position="45"/>
        <end position="55"/>
    </location>
</feature>
<dbReference type="HAMAP" id="MF_00148">
    <property type="entry name" value="UDG"/>
    <property type="match status" value="1"/>
</dbReference>
<feature type="domain" description="Uracil-DNA glycosylase-like" evidence="9">
    <location>
        <begin position="165"/>
        <end position="337"/>
    </location>
</feature>
<evidence type="ECO:0000256" key="3">
    <source>
        <dbReference type="ARBA" id="ARBA00022801"/>
    </source>
</evidence>
<feature type="compositionally biased region" description="Low complexity" evidence="8">
    <location>
        <begin position="26"/>
        <end position="44"/>
    </location>
</feature>
<evidence type="ECO:0000256" key="7">
    <source>
        <dbReference type="RuleBase" id="RU003780"/>
    </source>
</evidence>
<dbReference type="CDD" id="cd10027">
    <property type="entry name" value="UDG-F1-like"/>
    <property type="match status" value="1"/>
</dbReference>
<reference evidence="10 11" key="1">
    <citation type="submission" date="2017-03" db="EMBL/GenBank/DDBJ databases">
        <title>WGS assembly of Porphyra umbilicalis.</title>
        <authorList>
            <person name="Brawley S.H."/>
            <person name="Blouin N.A."/>
            <person name="Ficko-Blean E."/>
            <person name="Wheeler G.L."/>
            <person name="Lohr M."/>
            <person name="Goodson H.V."/>
            <person name="Jenkins J.W."/>
            <person name="Blaby-Haas C.E."/>
            <person name="Helliwell K.E."/>
            <person name="Chan C."/>
            <person name="Marriage T."/>
            <person name="Bhattacharya D."/>
            <person name="Klein A.S."/>
            <person name="Badis Y."/>
            <person name="Brodie J."/>
            <person name="Cao Y."/>
            <person name="Collen J."/>
            <person name="Dittami S.M."/>
            <person name="Gachon C.M."/>
            <person name="Green B.R."/>
            <person name="Karpowicz S."/>
            <person name="Kim J.W."/>
            <person name="Kudahl U."/>
            <person name="Lin S."/>
            <person name="Michel G."/>
            <person name="Mittag M."/>
            <person name="Olson B.J."/>
            <person name="Pangilinan J."/>
            <person name="Peng Y."/>
            <person name="Qiu H."/>
            <person name="Shu S."/>
            <person name="Singer J.T."/>
            <person name="Smith A.G."/>
            <person name="Sprecher B.N."/>
            <person name="Wagner V."/>
            <person name="Wang W."/>
            <person name="Wang Z.-Y."/>
            <person name="Yan J."/>
            <person name="Yarish C."/>
            <person name="Zoeuner-Riek S."/>
            <person name="Zhuang Y."/>
            <person name="Zou Y."/>
            <person name="Lindquist E.A."/>
            <person name="Grimwood J."/>
            <person name="Barry K."/>
            <person name="Rokhsar D.S."/>
            <person name="Schmutz J."/>
            <person name="Stiller J.W."/>
            <person name="Grossman A.R."/>
            <person name="Prochnik S.E."/>
        </authorList>
    </citation>
    <scope>NUCLEOTIDE SEQUENCE [LARGE SCALE GENOMIC DNA]</scope>
    <source>
        <strain evidence="10">4086291</strain>
    </source>
</reference>
<gene>
    <name evidence="10" type="ORF">BU14_1063s0005</name>
</gene>
<dbReference type="PANTHER" id="PTHR11264">
    <property type="entry name" value="URACIL-DNA GLYCOSYLASE"/>
    <property type="match status" value="1"/>
</dbReference>
<dbReference type="GO" id="GO:0097510">
    <property type="term" value="P:base-excision repair, AP site formation via deaminated base removal"/>
    <property type="evidence" value="ECO:0007669"/>
    <property type="project" value="TreeGrafter"/>
</dbReference>
<comment type="subcellular location">
    <subcellularLocation>
        <location evidence="5">Mitochondrion</location>
    </subcellularLocation>
    <subcellularLocation>
        <location evidence="5">Nucleus</location>
    </subcellularLocation>
</comment>
<dbReference type="GO" id="GO:0005634">
    <property type="term" value="C:nucleus"/>
    <property type="evidence" value="ECO:0007669"/>
    <property type="project" value="UniProtKB-SubCell"/>
</dbReference>
<dbReference type="SMART" id="SM00986">
    <property type="entry name" value="UDG"/>
    <property type="match status" value="1"/>
</dbReference>
<dbReference type="NCBIfam" id="NF003592">
    <property type="entry name" value="PRK05254.1-5"/>
    <property type="match status" value="1"/>
</dbReference>
<dbReference type="SMART" id="SM00987">
    <property type="entry name" value="UreE_C"/>
    <property type="match status" value="1"/>
</dbReference>
<dbReference type="EMBL" id="KV919378">
    <property type="protein sequence ID" value="OSX69854.1"/>
    <property type="molecule type" value="Genomic_DNA"/>
</dbReference>
<accession>A0A1X6NML0</accession>
<proteinExistence type="inferred from homology"/>
<dbReference type="Gene3D" id="3.40.470.10">
    <property type="entry name" value="Uracil-DNA glycosylase-like domain"/>
    <property type="match status" value="1"/>
</dbReference>
<comment type="similarity">
    <text evidence="1 5 7">Belongs to the uracil-DNA glycosylase (UDG) superfamily. UNG family.</text>
</comment>